<name>A0A4P9W772_9FUNG</name>
<evidence type="ECO:0000313" key="4">
    <source>
        <dbReference type="Proteomes" id="UP000269721"/>
    </source>
</evidence>
<dbReference type="PROSITE" id="PS50968">
    <property type="entry name" value="BIOTINYL_LIPOYL"/>
    <property type="match status" value="1"/>
</dbReference>
<dbReference type="EMBL" id="KZ997854">
    <property type="protein sequence ID" value="RKO86858.1"/>
    <property type="molecule type" value="Genomic_DNA"/>
</dbReference>
<feature type="non-terminal residue" evidence="3">
    <location>
        <position position="1"/>
    </location>
</feature>
<keyword evidence="4" id="KW-1185">Reference proteome</keyword>
<dbReference type="SUPFAM" id="SSF51230">
    <property type="entry name" value="Single hybrid motif"/>
    <property type="match status" value="1"/>
</dbReference>
<reference evidence="4" key="1">
    <citation type="journal article" date="2018" name="Nat. Microbiol.">
        <title>Leveraging single-cell genomics to expand the fungal tree of life.</title>
        <authorList>
            <person name="Ahrendt S.R."/>
            <person name="Quandt C.A."/>
            <person name="Ciobanu D."/>
            <person name="Clum A."/>
            <person name="Salamov A."/>
            <person name="Andreopoulos B."/>
            <person name="Cheng J.F."/>
            <person name="Woyke T."/>
            <person name="Pelin A."/>
            <person name="Henrissat B."/>
            <person name="Reynolds N.K."/>
            <person name="Benny G.L."/>
            <person name="Smith M.E."/>
            <person name="James T.Y."/>
            <person name="Grigoriev I.V."/>
        </authorList>
    </citation>
    <scope>NUCLEOTIDE SEQUENCE [LARGE SCALE GENOMIC DNA]</scope>
</reference>
<feature type="domain" description="Lipoyl-binding" evidence="2">
    <location>
        <begin position="1"/>
        <end position="51"/>
    </location>
</feature>
<gene>
    <name evidence="3" type="ORF">BDK51DRAFT_16445</name>
</gene>
<dbReference type="PANTHER" id="PTHR18866">
    <property type="entry name" value="CARBOXYLASE:PYRUVATE/ACETYL-COA/PROPIONYL-COA CARBOXYLASE"/>
    <property type="match status" value="1"/>
</dbReference>
<dbReference type="Gene3D" id="2.40.50.100">
    <property type="match status" value="1"/>
</dbReference>
<dbReference type="Proteomes" id="UP000269721">
    <property type="component" value="Unassembled WGS sequence"/>
</dbReference>
<dbReference type="InterPro" id="IPR000089">
    <property type="entry name" value="Biotin_lipoyl"/>
</dbReference>
<organism evidence="3 4">
    <name type="scientific">Blyttiomyces helicus</name>
    <dbReference type="NCBI Taxonomy" id="388810"/>
    <lineage>
        <taxon>Eukaryota</taxon>
        <taxon>Fungi</taxon>
        <taxon>Fungi incertae sedis</taxon>
        <taxon>Chytridiomycota</taxon>
        <taxon>Chytridiomycota incertae sedis</taxon>
        <taxon>Chytridiomycetes</taxon>
        <taxon>Chytridiomycetes incertae sedis</taxon>
        <taxon>Blyttiomyces</taxon>
    </lineage>
</organism>
<dbReference type="PANTHER" id="PTHR18866:SF33">
    <property type="entry name" value="METHYLCROTONOYL-COA CARBOXYLASE SUBUNIT ALPHA, MITOCHONDRIAL-RELATED"/>
    <property type="match status" value="1"/>
</dbReference>
<dbReference type="InterPro" id="IPR050856">
    <property type="entry name" value="Biotin_carboxylase_complex"/>
</dbReference>
<dbReference type="CDD" id="cd06850">
    <property type="entry name" value="biotinyl_domain"/>
    <property type="match status" value="1"/>
</dbReference>
<dbReference type="AlphaFoldDB" id="A0A4P9W772"/>
<dbReference type="Pfam" id="PF00364">
    <property type="entry name" value="Biotin_lipoyl"/>
    <property type="match status" value="1"/>
</dbReference>
<dbReference type="InterPro" id="IPR011053">
    <property type="entry name" value="Single_hybrid_motif"/>
</dbReference>
<proteinExistence type="predicted"/>
<evidence type="ECO:0000256" key="1">
    <source>
        <dbReference type="ARBA" id="ARBA00023267"/>
    </source>
</evidence>
<dbReference type="GO" id="GO:0005739">
    <property type="term" value="C:mitochondrion"/>
    <property type="evidence" value="ECO:0007669"/>
    <property type="project" value="TreeGrafter"/>
</dbReference>
<protein>
    <recommendedName>
        <fullName evidence="2">Lipoyl-binding domain-containing protein</fullName>
    </recommendedName>
</protein>
<sequence>GDKVVKGAPLIILEAMKMEHVIKSPKDGVIKKVNYKVGEIVAQGKMLVAFEEDS</sequence>
<keyword evidence="1" id="KW-0092">Biotin</keyword>
<accession>A0A4P9W772</accession>
<dbReference type="OrthoDB" id="196847at2759"/>
<dbReference type="GO" id="GO:0004485">
    <property type="term" value="F:methylcrotonoyl-CoA carboxylase activity"/>
    <property type="evidence" value="ECO:0007669"/>
    <property type="project" value="TreeGrafter"/>
</dbReference>
<evidence type="ECO:0000259" key="2">
    <source>
        <dbReference type="PROSITE" id="PS50968"/>
    </source>
</evidence>
<evidence type="ECO:0000313" key="3">
    <source>
        <dbReference type="EMBL" id="RKO86858.1"/>
    </source>
</evidence>